<dbReference type="STRING" id="1280946.HY29_17165"/>
<dbReference type="InterPro" id="IPR029044">
    <property type="entry name" value="Nucleotide-diphossugar_trans"/>
</dbReference>
<dbReference type="InterPro" id="IPR001173">
    <property type="entry name" value="Glyco_trans_2-like"/>
</dbReference>
<dbReference type="eggNOG" id="COG1216">
    <property type="taxonomic scope" value="Bacteria"/>
</dbReference>
<reference evidence="2 3" key="1">
    <citation type="journal article" date="2014" name="Antonie Van Leeuwenhoek">
        <title>Hyphomonas beringensis sp. nov. and Hyphomonas chukchiensis sp. nov., isolated from surface seawater of the Bering Sea and Chukchi Sea.</title>
        <authorList>
            <person name="Li C."/>
            <person name="Lai Q."/>
            <person name="Li G."/>
            <person name="Dong C."/>
            <person name="Wang J."/>
            <person name="Liao Y."/>
            <person name="Shao Z."/>
        </authorList>
    </citation>
    <scope>NUCLEOTIDE SEQUENCE [LARGE SCALE GENOMIC DNA]</scope>
    <source>
        <strain evidence="2 3">25B14_1</strain>
    </source>
</reference>
<comment type="caution">
    <text evidence="2">The sequence shown here is derived from an EMBL/GenBank/DDBJ whole genome shotgun (WGS) entry which is preliminary data.</text>
</comment>
<dbReference type="PANTHER" id="PTHR43685:SF2">
    <property type="entry name" value="GLYCOSYLTRANSFERASE 2-LIKE DOMAIN-CONTAINING PROTEIN"/>
    <property type="match status" value="1"/>
</dbReference>
<dbReference type="Pfam" id="PF00535">
    <property type="entry name" value="Glycos_transf_2"/>
    <property type="match status" value="1"/>
</dbReference>
<dbReference type="EMBL" id="AWFF01000055">
    <property type="protein sequence ID" value="KCZ53248.1"/>
    <property type="molecule type" value="Genomic_DNA"/>
</dbReference>
<evidence type="ECO:0000313" key="2">
    <source>
        <dbReference type="EMBL" id="KCZ53248.1"/>
    </source>
</evidence>
<sequence length="336" mass="37681">MINLSVLIASHNGANVLPKVLEGYVQSAKNETNWQLIIVDNCSDDSTSKLIEKYQPLLPIIHLHEPRPGKNVALNTGLRHVAGDFVVISDDDAIPEPGFIDAWRTAAETQSDIDVFGGTIRPEFEVLPPEWMLEGELKFEELYAQRKNLAAGRIAPSGIFGPNMAVRRRVFAAGIRFNEDIGPNHNIKQYSMGSETEFCEHAAACGFTTGFNPLPEVRHIVRAHQVSPEFWSARAYRLGRGVAKREQLLGRNAPKHFGKARRLGRAYLGNLKLTNLKHTTPASHPARNFLAEWDYNFQRGYISELMALNANQPKHVHSKLQLLNRFVSTLRASKLF</sequence>
<organism evidence="2 3">
    <name type="scientific">Hyphomonas beringensis</name>
    <dbReference type="NCBI Taxonomy" id="1280946"/>
    <lineage>
        <taxon>Bacteria</taxon>
        <taxon>Pseudomonadati</taxon>
        <taxon>Pseudomonadota</taxon>
        <taxon>Alphaproteobacteria</taxon>
        <taxon>Hyphomonadales</taxon>
        <taxon>Hyphomonadaceae</taxon>
        <taxon>Hyphomonas</taxon>
    </lineage>
</organism>
<keyword evidence="3" id="KW-1185">Reference proteome</keyword>
<evidence type="ECO:0000259" key="1">
    <source>
        <dbReference type="Pfam" id="PF00535"/>
    </source>
</evidence>
<dbReference type="PANTHER" id="PTHR43685">
    <property type="entry name" value="GLYCOSYLTRANSFERASE"/>
    <property type="match status" value="1"/>
</dbReference>
<dbReference type="Gene3D" id="3.90.550.10">
    <property type="entry name" value="Spore Coat Polysaccharide Biosynthesis Protein SpsA, Chain A"/>
    <property type="match status" value="1"/>
</dbReference>
<gene>
    <name evidence="2" type="ORF">HY29_17165</name>
</gene>
<dbReference type="AlphaFoldDB" id="A0A062U683"/>
<proteinExistence type="predicted"/>
<name>A0A062U683_9PROT</name>
<accession>A0A062U683</accession>
<dbReference type="SUPFAM" id="SSF53448">
    <property type="entry name" value="Nucleotide-diphospho-sugar transferases"/>
    <property type="match status" value="1"/>
</dbReference>
<dbReference type="InterPro" id="IPR050834">
    <property type="entry name" value="Glycosyltransf_2"/>
</dbReference>
<dbReference type="CDD" id="cd00761">
    <property type="entry name" value="Glyco_tranf_GTA_type"/>
    <property type="match status" value="1"/>
</dbReference>
<protein>
    <recommendedName>
        <fullName evidence="1">Glycosyltransferase 2-like domain-containing protein</fullName>
    </recommendedName>
</protein>
<dbReference type="Proteomes" id="UP000027037">
    <property type="component" value="Unassembled WGS sequence"/>
</dbReference>
<feature type="domain" description="Glycosyltransferase 2-like" evidence="1">
    <location>
        <begin position="5"/>
        <end position="171"/>
    </location>
</feature>
<dbReference type="PATRIC" id="fig|1280946.3.peg.2721"/>
<evidence type="ECO:0000313" key="3">
    <source>
        <dbReference type="Proteomes" id="UP000027037"/>
    </source>
</evidence>